<evidence type="ECO:0000256" key="4">
    <source>
        <dbReference type="PIRSR" id="PIRSR638970-1"/>
    </source>
</evidence>
<dbReference type="SUPFAM" id="SSF48230">
    <property type="entry name" value="Chondroitin AC/alginate lyase"/>
    <property type="match status" value="2"/>
</dbReference>
<comment type="similarity">
    <text evidence="1">Belongs to the polysaccharide lyase 8 family.</text>
</comment>
<dbReference type="InterPro" id="IPR004103">
    <property type="entry name" value="Lyase_8_C"/>
</dbReference>
<dbReference type="Pfam" id="PF08124">
    <property type="entry name" value="Lyase_8_N"/>
    <property type="match status" value="2"/>
</dbReference>
<evidence type="ECO:0000256" key="2">
    <source>
        <dbReference type="ARBA" id="ARBA00022729"/>
    </source>
</evidence>
<feature type="active site" evidence="4">
    <location>
        <position position="635"/>
    </location>
</feature>
<dbReference type="GO" id="GO:0005975">
    <property type="term" value="P:carbohydrate metabolic process"/>
    <property type="evidence" value="ECO:0007669"/>
    <property type="project" value="InterPro"/>
</dbReference>
<dbReference type="InterPro" id="IPR012970">
    <property type="entry name" value="Lyase_8_alpha_N"/>
</dbReference>
<dbReference type="InterPro" id="IPR003159">
    <property type="entry name" value="Lyase_8_central_dom"/>
</dbReference>
<dbReference type="STRING" id="1121345.SAMN02745217_01836"/>
<evidence type="ECO:0000259" key="7">
    <source>
        <dbReference type="SMART" id="SM00635"/>
    </source>
</evidence>
<dbReference type="Proteomes" id="UP000184612">
    <property type="component" value="Unassembled WGS sequence"/>
</dbReference>
<keyword evidence="3" id="KW-0456">Lyase</keyword>
<dbReference type="RefSeq" id="WP_073588553.1">
    <property type="nucleotide sequence ID" value="NZ_FRFD01000005.1"/>
</dbReference>
<evidence type="ECO:0000313" key="8">
    <source>
        <dbReference type="EMBL" id="SHO48412.1"/>
    </source>
</evidence>
<dbReference type="InterPro" id="IPR003343">
    <property type="entry name" value="Big_2"/>
</dbReference>
<dbReference type="Gene3D" id="2.60.120.260">
    <property type="entry name" value="Galactose-binding domain-like"/>
    <property type="match status" value="1"/>
</dbReference>
<protein>
    <submittedName>
        <fullName evidence="8">Ig-like domain (Group 2)</fullName>
    </submittedName>
</protein>
<dbReference type="SMART" id="SM00635">
    <property type="entry name" value="BID_2"/>
    <property type="match status" value="2"/>
</dbReference>
<dbReference type="Pfam" id="PF02278">
    <property type="entry name" value="Lyase_8"/>
    <property type="match status" value="3"/>
</dbReference>
<organism evidence="8 9">
    <name type="scientific">Anaerocolumna xylanovorans DSM 12503</name>
    <dbReference type="NCBI Taxonomy" id="1121345"/>
    <lineage>
        <taxon>Bacteria</taxon>
        <taxon>Bacillati</taxon>
        <taxon>Bacillota</taxon>
        <taxon>Clostridia</taxon>
        <taxon>Lachnospirales</taxon>
        <taxon>Lachnospiraceae</taxon>
        <taxon>Anaerocolumna</taxon>
    </lineage>
</organism>
<feature type="active site" evidence="4">
    <location>
        <position position="581"/>
    </location>
</feature>
<dbReference type="SUPFAM" id="SSF49863">
    <property type="entry name" value="Hyaluronate lyase-like, C-terminal domain"/>
    <property type="match status" value="2"/>
</dbReference>
<dbReference type="PANTHER" id="PTHR38481">
    <property type="entry name" value="HYALURONATE LYASE"/>
    <property type="match status" value="1"/>
</dbReference>
<dbReference type="Gene3D" id="2.60.220.10">
    <property type="entry name" value="Polysaccharide lyase family 8-like, C-terminal"/>
    <property type="match status" value="2"/>
</dbReference>
<proteinExistence type="inferred from homology"/>
<dbReference type="InterPro" id="IPR011071">
    <property type="entry name" value="Lyase_8-like_C"/>
</dbReference>
<dbReference type="Gene3D" id="1.50.10.100">
    <property type="entry name" value="Chondroitin AC/alginate lyase"/>
    <property type="match status" value="2"/>
</dbReference>
<evidence type="ECO:0000256" key="3">
    <source>
        <dbReference type="ARBA" id="ARBA00023239"/>
    </source>
</evidence>
<feature type="active site" evidence="4">
    <location>
        <position position="572"/>
    </location>
</feature>
<reference evidence="8 9" key="1">
    <citation type="submission" date="2016-12" db="EMBL/GenBank/DDBJ databases">
        <authorList>
            <person name="Song W.-J."/>
            <person name="Kurnit D.M."/>
        </authorList>
    </citation>
    <scope>NUCLEOTIDE SEQUENCE [LARGE SCALE GENOMIC DNA]</scope>
    <source>
        <strain evidence="8 9">DSM 12503</strain>
    </source>
</reference>
<dbReference type="Gene3D" id="2.60.40.1080">
    <property type="match status" value="2"/>
</dbReference>
<feature type="chain" id="PRO_5012342198" evidence="6">
    <location>
        <begin position="31"/>
        <end position="2531"/>
    </location>
</feature>
<dbReference type="PANTHER" id="PTHR38481:SF1">
    <property type="entry name" value="HYALURONATE LYASE"/>
    <property type="match status" value="1"/>
</dbReference>
<evidence type="ECO:0000256" key="1">
    <source>
        <dbReference type="ARBA" id="ARBA00006699"/>
    </source>
</evidence>
<feature type="signal peptide" evidence="6">
    <location>
        <begin position="1"/>
        <end position="30"/>
    </location>
</feature>
<evidence type="ECO:0000313" key="9">
    <source>
        <dbReference type="Proteomes" id="UP000184612"/>
    </source>
</evidence>
<sequence>MRKVNQLKVKAVSLLIILCFMGNSLIPALAMEVPEVSEMKDEKDTGENLETKSVSNLLNLAGSNNSSFEEEQAATGTAANWWADKISPMYWNDMWAAKVPTVNPGSVKFSLDKEISYDGQQAVKYASGDNTGRFEIYTNVDNMNLKGSYEFSAKVKTEAVSGAGIYLRMQTYRPLSSGNNATLQTYGTSAKIAGTTDGWTTLKLPVEINETIDVGRIRLEIFFEYLTGTVWVDDVRLVRSPKLNLNETEKKIAVSENFELVTACDDNTVDLSGITYDSSDPSVVSVEGSGNKAKVTGLKTGNATVTASLGEYQTSCFVIVEDSSVKEVFDTVRQKWSDRLTGNNFTDISDSDYIKNMEQMDKTAKAYIDTLIAKPTGTDTRTTLWSDLNLKVSYKPSSNSADSAAFETAFERIYAMALAYASKGSQYYKNEALKTEIISALEWMYTNVYNENYSVKDKLYGNWWHWQIGMPQNLANTVILMYDVLDKEFINKEVKTLEKFNENPNYAYKVQGWGKMDMTSANLMDTSLVSALKSVIGRESTGISFSKDAVSTVLPYVTSGDGFYEDGSCIQHTNLAYTGGYGATLLKGIEKILFLADGTPWEVSDPNAENVYEWIWNGYRPLFANGAIMDMVSGRGIARPSRTDLTAGQGVLQGALLLSVTAPEPVKSNIQGFVKKHLQSAMAYDENYLAGMSAGEMTEAKNILNNSGIIPEDGTPYFKMFSVMDKAVHHTDKFSLGISMYSKRTGSFEYGNGENIKGYHMSDGALYLYNGDQSQFADNYWPTVDPMRLPGITTDHTEGTISSTWNAHTSTKSWVGGSSVLDLYGSAGMEFEVENSSLTGKKSWFNFDNEVVALGAGITSSENKKTETIVENRKINGNNTLLINGTPEINSMGDSKTMGNVSYAWLSGNLKDGSDSIGYYFPKAAELSLLREARTGSWRDINTSVPANSEAAVPVTRNYLSLAIDHSSNPDKESYSYVLLPGLTAEETSSYQESPQIEILSNTDAVQAVREKTLGVSGYNFWSKGSVNGIASDGPSSITVKETEDGLILGISDPTQLQASVSITLDGTYEVKSGDGSIAVSAENGKTGIAVTTAGVQGKTFYAELKKAEEGKNEFNQLYDRAYRQILGVMPDSTFDLGNDALKAYVDKLNNEANKYWNILIPSSDTTRDRIFQGVKPVLAGGANANSADLTTTFTYLLKLTQAYATNGTDLYQNERVIKEVMAAVDFMINNKWYGRNVPKNSSSVNYYGNWWDHQIGVPAQLLPIMILLQGNSQLTKERYDTYMDAMAYQKANDWGSYTSANLADIGLNAMYYGILKKDGKLLINLKERFGKELFEYVTSGNGWYKDGSYIDHSIYAYTGGYGSALISAMSRILPVLKDTEFEMKFGDERDTFYDNVLLESYIPLHYAGTISDAVAGRSVTRETAQFRTSAGQLAVMSDSLSPDAALKVKQVVKKWLLEDGALLGRLVRPGELTACINILNDKSIQPANVKAGVYTYSNMDKVVDHTDNYMAVISKHSKKIANFESINTEGYKLWNVSDGALFLNTADINHFRDGYWATADLLRLPGITTLYDAARGKAAGAGTTNPNDWVGGTSLDKYGATGLQVTAMGNGAVRDGVEAKKSWFMFDDEIVSLGSDIHIKNTGLTSRAETVVENRRIDTELTNRFLINGQEVNINNNRKEIPYLSVYAPVYDASNTAADKIHAHSLNYPISKTAKSIKLKTKIRFPEGKRNSALRIYGETNSGVSGVAYELFLNNGTTGALKAWGGAGGDFNIDGRQWFTVEAEIIPASQTITIKITDQNNNVVTRTGVFMSSLNNPTRITSIGFYTPGTLEGMVDVSYLHITEDDTVTCDVDFSKVTALKLPDKFFTLCANGYGTPWANHDHKGFTVTTKKEVIVKDQEDDEYKNVHWAYLSEKDGKGIGYYFPEGETVKAFKESRTGKWEDINGLSGMRYSDDPLARGYATMYIDHGVQPKDAAYAYVLLPGAALEKTKEYEASPDVTILANTSDVHAVFENKLNIAAMNFWQEAGKSITAGKVTSDGPASVMVQETPAGFTVSVSDPTSLRSTMKIAVEIPYGTITSLSEGMTAGLSGKNTVITINSNPGAKGKVFLAEFIKAETKPGEMEPGETEPGETEPGGTDPGETKPGETEPGETNPGGTDPGETKPGETDSGNTKPDNNSGSGNTVPKNNTTVVENVETKDNVRTTTRITTEYNSKTGQTITSKIVSVKDLISNKTVKSAENTILDSKGNVTEQSILKYEFDNKENIKLTEVNITVPKEALQAAEKEGRNITVEVKDHTGKKMAEWLISKKDLELSSQNLKDLKASFIIKDIKEHSAISFKDKNQKGLVVELGDNKTEIPSRLKIHVKDTGTLDAGKTFYMYQYNDKLQKYETIPYTSGLAVDKDGYAVIPFFEGGEYVLLSKKVPAKEQLNLLSRITVPRSSYLISAGEKSAITTKIPNTLKLTNNLLDKSVPDIKGAVVISYKSSNQKVLKVAKDGTITAIKQGKATVTLKVELYSHKSKIIKINIKVK</sequence>
<accession>A0A1M7Y6Z8</accession>
<dbReference type="InterPro" id="IPR008964">
    <property type="entry name" value="Invasin/intimin_cell_adhesion"/>
</dbReference>
<dbReference type="EMBL" id="FRFD01000005">
    <property type="protein sequence ID" value="SHO48412.1"/>
    <property type="molecule type" value="Genomic_DNA"/>
</dbReference>
<dbReference type="InterPro" id="IPR008929">
    <property type="entry name" value="Chondroitin_lyas"/>
</dbReference>
<evidence type="ECO:0000256" key="6">
    <source>
        <dbReference type="SAM" id="SignalP"/>
    </source>
</evidence>
<dbReference type="GO" id="GO:0005576">
    <property type="term" value="C:extracellular region"/>
    <property type="evidence" value="ECO:0007669"/>
    <property type="project" value="InterPro"/>
</dbReference>
<feature type="domain" description="BIG2" evidence="7">
    <location>
        <begin position="2439"/>
        <end position="2524"/>
    </location>
</feature>
<dbReference type="InterPro" id="IPR011013">
    <property type="entry name" value="Gal_mutarotase_sf_dom"/>
</dbReference>
<feature type="region of interest" description="Disordered" evidence="5">
    <location>
        <begin position="2118"/>
        <end position="2203"/>
    </location>
</feature>
<dbReference type="SUPFAM" id="SSF74650">
    <property type="entry name" value="Galactose mutarotase-like"/>
    <property type="match status" value="3"/>
</dbReference>
<dbReference type="SUPFAM" id="SSF49373">
    <property type="entry name" value="Invasin/intimin cell-adhesion fragments"/>
    <property type="match status" value="2"/>
</dbReference>
<dbReference type="Gene3D" id="2.70.98.10">
    <property type="match status" value="3"/>
</dbReference>
<feature type="domain" description="BIG2" evidence="7">
    <location>
        <begin position="237"/>
        <end position="319"/>
    </location>
</feature>
<dbReference type="GO" id="GO:0016837">
    <property type="term" value="F:carbon-oxygen lyase activity, acting on polysaccharides"/>
    <property type="evidence" value="ECO:0007669"/>
    <property type="project" value="UniProtKB-ARBA"/>
</dbReference>
<dbReference type="GO" id="GO:0030246">
    <property type="term" value="F:carbohydrate binding"/>
    <property type="evidence" value="ECO:0007669"/>
    <property type="project" value="InterPro"/>
</dbReference>
<gene>
    <name evidence="8" type="ORF">SAMN02745217_01836</name>
</gene>
<dbReference type="CDD" id="cd01083">
    <property type="entry name" value="GAG_Lyase"/>
    <property type="match status" value="1"/>
</dbReference>
<dbReference type="Pfam" id="PF02884">
    <property type="entry name" value="Lyase_8_C"/>
    <property type="match status" value="2"/>
</dbReference>
<name>A0A1M7Y6Z8_9FIRM</name>
<feature type="compositionally biased region" description="Polar residues" evidence="5">
    <location>
        <begin position="2170"/>
        <end position="2194"/>
    </location>
</feature>
<evidence type="ECO:0000256" key="5">
    <source>
        <dbReference type="SAM" id="MobiDB-lite"/>
    </source>
</evidence>
<dbReference type="OrthoDB" id="6636047at2"/>
<dbReference type="InterPro" id="IPR038970">
    <property type="entry name" value="Lyase_8"/>
</dbReference>
<dbReference type="Pfam" id="PF02368">
    <property type="entry name" value="Big_2"/>
    <property type="match status" value="1"/>
</dbReference>
<keyword evidence="9" id="KW-1185">Reference proteome</keyword>
<dbReference type="InterPro" id="IPR014718">
    <property type="entry name" value="GH-type_carb-bd"/>
</dbReference>
<keyword evidence="2 6" id="KW-0732">Signal</keyword>